<protein>
    <submittedName>
        <fullName evidence="1">Uncharacterized protein</fullName>
    </submittedName>
</protein>
<evidence type="ECO:0000313" key="2">
    <source>
        <dbReference type="Proteomes" id="UP001204068"/>
    </source>
</evidence>
<proteinExistence type="predicted"/>
<dbReference type="EMBL" id="JANILD010000012">
    <property type="protein sequence ID" value="MCQ9305073.1"/>
    <property type="molecule type" value="Genomic_DNA"/>
</dbReference>
<name>A0AAW5LTS8_MAMSC</name>
<dbReference type="AlphaFoldDB" id="A0AAW5LTS8"/>
<dbReference type="SUPFAM" id="SSF55753">
    <property type="entry name" value="Actin depolymerizing proteins"/>
    <property type="match status" value="1"/>
</dbReference>
<dbReference type="RefSeq" id="WP_196980755.1">
    <property type="nucleotide sequence ID" value="NZ_JACDQU010000012.1"/>
</dbReference>
<comment type="caution">
    <text evidence="1">The sequence shown here is derived from an EMBL/GenBank/DDBJ whole genome shotgun (WGS) entry which is preliminary data.</text>
</comment>
<reference evidence="1" key="1">
    <citation type="submission" date="2022-07" db="EMBL/GenBank/DDBJ databases">
        <title>Bacterial species isolated from the porcine tonsil microbiota.</title>
        <authorList>
            <person name="Oliveira I.M.F."/>
        </authorList>
    </citation>
    <scope>NUCLEOTIDE SEQUENCE</scope>
    <source>
        <strain evidence="1">8QC2O2</strain>
    </source>
</reference>
<sequence>MTDIKVEEKAMAKMKEFINQGYTMVENARVLLTTEIDFDSLEIDINEEFISVEEVINECMTDELLDKVYKQEPTYMIFRNNLTVKHCVTYEELIEFIANI</sequence>
<gene>
    <name evidence="1" type="ORF">NQ032_15820</name>
</gene>
<evidence type="ECO:0000313" key="1">
    <source>
        <dbReference type="EMBL" id="MCQ9305073.1"/>
    </source>
</evidence>
<accession>A0AAW5LTS8</accession>
<organism evidence="1 2">
    <name type="scientific">Mammaliicoccus sciuri</name>
    <name type="common">Staphylococcus sciuri</name>
    <dbReference type="NCBI Taxonomy" id="1296"/>
    <lineage>
        <taxon>Bacteria</taxon>
        <taxon>Bacillati</taxon>
        <taxon>Bacillota</taxon>
        <taxon>Bacilli</taxon>
        <taxon>Bacillales</taxon>
        <taxon>Staphylococcaceae</taxon>
        <taxon>Mammaliicoccus</taxon>
    </lineage>
</organism>
<dbReference type="Proteomes" id="UP001204068">
    <property type="component" value="Unassembled WGS sequence"/>
</dbReference>